<dbReference type="GO" id="GO:0009279">
    <property type="term" value="C:cell outer membrane"/>
    <property type="evidence" value="ECO:0007669"/>
    <property type="project" value="UniProtKB-SubCell"/>
</dbReference>
<dbReference type="CDD" id="cd01347">
    <property type="entry name" value="ligand_gated_channel"/>
    <property type="match status" value="1"/>
</dbReference>
<feature type="short sequence motif" description="TonB C-terminal box" evidence="12">
    <location>
        <begin position="636"/>
        <end position="653"/>
    </location>
</feature>
<accession>A0A939EDK5</accession>
<evidence type="ECO:0000256" key="2">
    <source>
        <dbReference type="ARBA" id="ARBA00009810"/>
    </source>
</evidence>
<name>A0A939EDK5_9HYPH</name>
<sequence length="653" mass="72180">MKQKAVVLASASGLSLMAATAQAQVVQQLNTVVVQDTEADKFQTLESSIDISREEIEERQPADLKQLFQANPAVTTAGGSPASQKFYVHGIDQSKLNVTVDGARQKNNLWHHNGDLGINPLFLKAVEINDGVAPSDDGPGALGGTANFETADARDLLRNGQQMGALVSLGYDTNSMTLTGTGAGYGTVEGFEYLGALTRAEGQDYDDGDGSTELGTATDLWNGLAKLAYQSQEGHRFEVSGEYYRDNGYRRLRANMGFVSDDFNDNLYQRTTLTFKYTLEGAEGNFDPEVLLYYNRNQLDRPSQPHYTRASGDFNSDLQSFGGHVQNRFHFDMGTVTAGVDFYRDHVDIERFWFATDADETIFNVGGYMQARLTPLERLDVSTGLRADFQSYRAVDDQTFNNFGLSPNINVGYEVFEGLTANAGYAYVFGGIEQSEAALYHARDYVYSDDLDPTTAHNAKIGLTYQNHGLTLGADLFYIHMFNTIDFDYGISSRVNGDELISKGVDLSARYDWDMAYVSVAYTHTDVEYGDRSALYGDINSAVPVGDMLSLGAGYTFQNWDLTLGANAEIAFDYSDQDLEDNGFENPLPGYEVVNIFAEWAPKFGMTDFTLRGEVNNLFDETYYSRSSYPMTSRVTPVNSPGRSFYLTATAKF</sequence>
<evidence type="ECO:0000256" key="9">
    <source>
        <dbReference type="ARBA" id="ARBA00023170"/>
    </source>
</evidence>
<evidence type="ECO:0000256" key="10">
    <source>
        <dbReference type="ARBA" id="ARBA00023237"/>
    </source>
</evidence>
<dbReference type="Pfam" id="PF07715">
    <property type="entry name" value="Plug"/>
    <property type="match status" value="1"/>
</dbReference>
<protein>
    <submittedName>
        <fullName evidence="17">TonB-dependent receptor</fullName>
    </submittedName>
</protein>
<dbReference type="InterPro" id="IPR037066">
    <property type="entry name" value="Plug_dom_sf"/>
</dbReference>
<feature type="chain" id="PRO_5037358821" evidence="14">
    <location>
        <begin position="24"/>
        <end position="653"/>
    </location>
</feature>
<dbReference type="GO" id="GO:0015344">
    <property type="term" value="F:siderophore uptake transmembrane transporter activity"/>
    <property type="evidence" value="ECO:0007669"/>
    <property type="project" value="TreeGrafter"/>
</dbReference>
<evidence type="ECO:0000313" key="17">
    <source>
        <dbReference type="EMBL" id="MBN9671326.1"/>
    </source>
</evidence>
<evidence type="ECO:0000256" key="12">
    <source>
        <dbReference type="PROSITE-ProRule" id="PRU10144"/>
    </source>
</evidence>
<dbReference type="PANTHER" id="PTHR30069">
    <property type="entry name" value="TONB-DEPENDENT OUTER MEMBRANE RECEPTOR"/>
    <property type="match status" value="1"/>
</dbReference>
<evidence type="ECO:0000256" key="11">
    <source>
        <dbReference type="PROSITE-ProRule" id="PRU01360"/>
    </source>
</evidence>
<keyword evidence="4 11" id="KW-1134">Transmembrane beta strand</keyword>
<dbReference type="Pfam" id="PF00593">
    <property type="entry name" value="TonB_dep_Rec_b-barrel"/>
    <property type="match status" value="1"/>
</dbReference>
<dbReference type="GO" id="GO:0044718">
    <property type="term" value="P:siderophore transmembrane transport"/>
    <property type="evidence" value="ECO:0007669"/>
    <property type="project" value="TreeGrafter"/>
</dbReference>
<organism evidence="17 18">
    <name type="scientific">Roseibium aggregatum</name>
    <dbReference type="NCBI Taxonomy" id="187304"/>
    <lineage>
        <taxon>Bacteria</taxon>
        <taxon>Pseudomonadati</taxon>
        <taxon>Pseudomonadota</taxon>
        <taxon>Alphaproteobacteria</taxon>
        <taxon>Hyphomicrobiales</taxon>
        <taxon>Stappiaceae</taxon>
        <taxon>Roseibium</taxon>
    </lineage>
</organism>
<evidence type="ECO:0000256" key="4">
    <source>
        <dbReference type="ARBA" id="ARBA00022452"/>
    </source>
</evidence>
<evidence type="ECO:0000256" key="7">
    <source>
        <dbReference type="ARBA" id="ARBA00023077"/>
    </source>
</evidence>
<keyword evidence="7 13" id="KW-0798">TonB box</keyword>
<dbReference type="EMBL" id="JAEKJZ010000002">
    <property type="protein sequence ID" value="MBN9671326.1"/>
    <property type="molecule type" value="Genomic_DNA"/>
</dbReference>
<keyword evidence="5 11" id="KW-0812">Transmembrane</keyword>
<comment type="caution">
    <text evidence="17">The sequence shown here is derived from an EMBL/GenBank/DDBJ whole genome shotgun (WGS) entry which is preliminary data.</text>
</comment>
<dbReference type="Proteomes" id="UP000664096">
    <property type="component" value="Unassembled WGS sequence"/>
</dbReference>
<dbReference type="InterPro" id="IPR012910">
    <property type="entry name" value="Plug_dom"/>
</dbReference>
<evidence type="ECO:0000313" key="18">
    <source>
        <dbReference type="Proteomes" id="UP000664096"/>
    </source>
</evidence>
<evidence type="ECO:0000256" key="3">
    <source>
        <dbReference type="ARBA" id="ARBA00022448"/>
    </source>
</evidence>
<evidence type="ECO:0000256" key="14">
    <source>
        <dbReference type="SAM" id="SignalP"/>
    </source>
</evidence>
<dbReference type="InterPro" id="IPR036942">
    <property type="entry name" value="Beta-barrel_TonB_sf"/>
</dbReference>
<dbReference type="Gene3D" id="2.170.130.10">
    <property type="entry name" value="TonB-dependent receptor, plug domain"/>
    <property type="match status" value="1"/>
</dbReference>
<keyword evidence="10 11" id="KW-0998">Cell outer membrane</keyword>
<evidence type="ECO:0000256" key="13">
    <source>
        <dbReference type="RuleBase" id="RU003357"/>
    </source>
</evidence>
<evidence type="ECO:0000259" key="15">
    <source>
        <dbReference type="Pfam" id="PF00593"/>
    </source>
</evidence>
<keyword evidence="9 17" id="KW-0675">Receptor</keyword>
<keyword evidence="8 11" id="KW-0472">Membrane</keyword>
<evidence type="ECO:0000259" key="16">
    <source>
        <dbReference type="Pfam" id="PF07715"/>
    </source>
</evidence>
<proteinExistence type="inferred from homology"/>
<feature type="domain" description="TonB-dependent receptor plug" evidence="16">
    <location>
        <begin position="44"/>
        <end position="145"/>
    </location>
</feature>
<dbReference type="PROSITE" id="PS01156">
    <property type="entry name" value="TONB_DEPENDENT_REC_2"/>
    <property type="match status" value="1"/>
</dbReference>
<evidence type="ECO:0000256" key="5">
    <source>
        <dbReference type="ARBA" id="ARBA00022692"/>
    </source>
</evidence>
<dbReference type="InterPro" id="IPR010917">
    <property type="entry name" value="TonB_rcpt_CS"/>
</dbReference>
<dbReference type="SUPFAM" id="SSF56935">
    <property type="entry name" value="Porins"/>
    <property type="match status" value="1"/>
</dbReference>
<dbReference type="Gene3D" id="2.40.170.20">
    <property type="entry name" value="TonB-dependent receptor, beta-barrel domain"/>
    <property type="match status" value="1"/>
</dbReference>
<feature type="domain" description="TonB-dependent receptor-like beta-barrel" evidence="15">
    <location>
        <begin position="246"/>
        <end position="618"/>
    </location>
</feature>
<evidence type="ECO:0000256" key="8">
    <source>
        <dbReference type="ARBA" id="ARBA00023136"/>
    </source>
</evidence>
<keyword evidence="3 11" id="KW-0813">Transport</keyword>
<gene>
    <name evidence="17" type="ORF">JF539_13345</name>
</gene>
<dbReference type="PANTHER" id="PTHR30069:SF41">
    <property type="entry name" value="HEME_HEMOPEXIN UTILIZATION PROTEIN C"/>
    <property type="match status" value="1"/>
</dbReference>
<evidence type="ECO:0000256" key="6">
    <source>
        <dbReference type="ARBA" id="ARBA00022729"/>
    </source>
</evidence>
<dbReference type="PROSITE" id="PS52016">
    <property type="entry name" value="TONB_DEPENDENT_REC_3"/>
    <property type="match status" value="1"/>
</dbReference>
<evidence type="ECO:0000256" key="1">
    <source>
        <dbReference type="ARBA" id="ARBA00004571"/>
    </source>
</evidence>
<comment type="similarity">
    <text evidence="2 11 13">Belongs to the TonB-dependent receptor family.</text>
</comment>
<reference evidence="17" key="1">
    <citation type="submission" date="2020-12" db="EMBL/GenBank/DDBJ databases">
        <title>Oil enriched cultivation method for isolating marine PHA-producing bacteria.</title>
        <authorList>
            <person name="Zheng W."/>
            <person name="Yu S."/>
            <person name="Huang Y."/>
        </authorList>
    </citation>
    <scope>NUCLEOTIDE SEQUENCE</scope>
    <source>
        <strain evidence="17">SY-2-12</strain>
    </source>
</reference>
<dbReference type="AlphaFoldDB" id="A0A939EDK5"/>
<comment type="subcellular location">
    <subcellularLocation>
        <location evidence="1 11">Cell outer membrane</location>
        <topology evidence="1 11">Multi-pass membrane protein</topology>
    </subcellularLocation>
</comment>
<dbReference type="InterPro" id="IPR000531">
    <property type="entry name" value="Beta-barrel_TonB"/>
</dbReference>
<dbReference type="InterPro" id="IPR039426">
    <property type="entry name" value="TonB-dep_rcpt-like"/>
</dbReference>
<feature type="signal peptide" evidence="14">
    <location>
        <begin position="1"/>
        <end position="23"/>
    </location>
</feature>
<dbReference type="RefSeq" id="WP_209017273.1">
    <property type="nucleotide sequence ID" value="NZ_JAEKJZ010000002.1"/>
</dbReference>
<keyword evidence="6 14" id="KW-0732">Signal</keyword>